<evidence type="ECO:0000313" key="2">
    <source>
        <dbReference type="EMBL" id="SEG62447.1"/>
    </source>
</evidence>
<accession>A0A1H6BPW9</accession>
<feature type="compositionally biased region" description="Basic and acidic residues" evidence="1">
    <location>
        <begin position="456"/>
        <end position="471"/>
    </location>
</feature>
<keyword evidence="3" id="KW-1185">Reference proteome</keyword>
<dbReference type="RefSeq" id="WP_200821593.1">
    <property type="nucleotide sequence ID" value="NZ_FNVA01000007.1"/>
</dbReference>
<evidence type="ECO:0000256" key="1">
    <source>
        <dbReference type="SAM" id="MobiDB-lite"/>
    </source>
</evidence>
<dbReference type="EMBL" id="FNVA01000007">
    <property type="protein sequence ID" value="SEG62447.1"/>
    <property type="molecule type" value="Genomic_DNA"/>
</dbReference>
<dbReference type="AlphaFoldDB" id="A0A1H6BPW9"/>
<name>A0A1H6BPW9_9BACT</name>
<feature type="region of interest" description="Disordered" evidence="1">
    <location>
        <begin position="439"/>
        <end position="471"/>
    </location>
</feature>
<dbReference type="Proteomes" id="UP000236728">
    <property type="component" value="Unassembled WGS sequence"/>
</dbReference>
<feature type="compositionally biased region" description="Low complexity" evidence="1">
    <location>
        <begin position="440"/>
        <end position="455"/>
    </location>
</feature>
<organism evidence="2 3">
    <name type="scientific">Bryocella elongata</name>
    <dbReference type="NCBI Taxonomy" id="863522"/>
    <lineage>
        <taxon>Bacteria</taxon>
        <taxon>Pseudomonadati</taxon>
        <taxon>Acidobacteriota</taxon>
        <taxon>Terriglobia</taxon>
        <taxon>Terriglobales</taxon>
        <taxon>Acidobacteriaceae</taxon>
        <taxon>Bryocella</taxon>
    </lineage>
</organism>
<proteinExistence type="predicted"/>
<gene>
    <name evidence="2" type="ORF">SAMN05421819_3893</name>
</gene>
<sequence>MSPPRVSSADKKPSQSPEQIAEAIIAFLAAQAGASVLEDGKVAFDLSTAQYKLSTEHGRCTLHLWSGERSVVRTVVAAEAHGESLKLTTQRLGQAQTKRMELVAAQDARATKRSPTARDRARREYQRSVERMLPRYFPDWEPEGLRTAMDLERSFGPAYLRGSLVRGSQAWALVAVSELESMAIIDGALTVGILWLDHCREHGAGRMQYDGLRLIVPRGAAMLTAARMAWLNAKIARWELWELDRASEELVQRDLEDRGNLRTRLIHRPDERAAQERFASAVAEVMELVPQGDAERVEQHLRSSTELAFLLHGLEFARARVEVAATGFSHTLKLTVGVGASETELTSATHEDLRGLVADLFARRCAGMPAVDFGARRGQLSGRIGSAAKTEAAHSRMNLGTTAGKRRIPTSQDPLYRAAPEKWLESVLRADLKPLTRGLASRPEARATSRATARNANDHADLEADTRGNRADADGAREVKAGHAWPNLRARAAQKAGIIPRLDPQHLYSQVSAIAGAGDKGLLDLLGVTHDGRLAVIEIKADDDMHFALQGLDYWIRVRHHHATAPDAATGMGEFQRNGYFREVELSPMEPRLFLVAPALRIHPATETVLRYLSPRVEWELLALDERWRQQVRVVWRRGSKQV</sequence>
<reference evidence="2 3" key="1">
    <citation type="submission" date="2016-10" db="EMBL/GenBank/DDBJ databases">
        <authorList>
            <person name="de Groot N.N."/>
        </authorList>
    </citation>
    <scope>NUCLEOTIDE SEQUENCE [LARGE SCALE GENOMIC DNA]</scope>
    <source>
        <strain evidence="2 3">DSM 22489</strain>
    </source>
</reference>
<protein>
    <submittedName>
        <fullName evidence="2">Uncharacterized protein</fullName>
    </submittedName>
</protein>
<evidence type="ECO:0000313" key="3">
    <source>
        <dbReference type="Proteomes" id="UP000236728"/>
    </source>
</evidence>